<name>E2AZJ2_CAMFO</name>
<feature type="domain" description="Resolvase HTH" evidence="2">
    <location>
        <begin position="1"/>
        <end position="33"/>
    </location>
</feature>
<dbReference type="InterPro" id="IPR009057">
    <property type="entry name" value="Homeodomain-like_sf"/>
</dbReference>
<gene>
    <name evidence="3" type="ORF">EAG_00087</name>
</gene>
<sequence length="51" mass="5970">LSENEVAQVIALLEDGRSQRYVADRFNVSRSVVARAWIRYQDTGLYQRRRG</sequence>
<evidence type="ECO:0000256" key="1">
    <source>
        <dbReference type="ARBA" id="ARBA00004123"/>
    </source>
</evidence>
<dbReference type="Gene3D" id="1.10.10.60">
    <property type="entry name" value="Homeodomain-like"/>
    <property type="match status" value="1"/>
</dbReference>
<dbReference type="SUPFAM" id="SSF46689">
    <property type="entry name" value="Homeodomain-like"/>
    <property type="match status" value="1"/>
</dbReference>
<keyword evidence="4" id="KW-1185">Reference proteome</keyword>
<dbReference type="InterPro" id="IPR006120">
    <property type="entry name" value="Resolvase_HTH_dom"/>
</dbReference>
<dbReference type="GO" id="GO:0000150">
    <property type="term" value="F:DNA strand exchange activity"/>
    <property type="evidence" value="ECO:0007669"/>
    <property type="project" value="InterPro"/>
</dbReference>
<organism evidence="4">
    <name type="scientific">Camponotus floridanus</name>
    <name type="common">Florida carpenter ant</name>
    <dbReference type="NCBI Taxonomy" id="104421"/>
    <lineage>
        <taxon>Eukaryota</taxon>
        <taxon>Metazoa</taxon>
        <taxon>Ecdysozoa</taxon>
        <taxon>Arthropoda</taxon>
        <taxon>Hexapoda</taxon>
        <taxon>Insecta</taxon>
        <taxon>Pterygota</taxon>
        <taxon>Neoptera</taxon>
        <taxon>Endopterygota</taxon>
        <taxon>Hymenoptera</taxon>
        <taxon>Apocrita</taxon>
        <taxon>Aculeata</taxon>
        <taxon>Formicoidea</taxon>
        <taxon>Formicidae</taxon>
        <taxon>Formicinae</taxon>
        <taxon>Camponotus</taxon>
    </lineage>
</organism>
<evidence type="ECO:0000313" key="3">
    <source>
        <dbReference type="EMBL" id="EFN61147.1"/>
    </source>
</evidence>
<comment type="subcellular location">
    <subcellularLocation>
        <location evidence="1">Nucleus</location>
    </subcellularLocation>
</comment>
<dbReference type="GO" id="GO:0005634">
    <property type="term" value="C:nucleus"/>
    <property type="evidence" value="ECO:0007669"/>
    <property type="project" value="UniProtKB-SubCell"/>
</dbReference>
<dbReference type="AlphaFoldDB" id="E2AZJ2"/>
<dbReference type="GO" id="GO:0003677">
    <property type="term" value="F:DNA binding"/>
    <property type="evidence" value="ECO:0007669"/>
    <property type="project" value="InterPro"/>
</dbReference>
<dbReference type="Proteomes" id="UP000000311">
    <property type="component" value="Unassembled WGS sequence"/>
</dbReference>
<feature type="non-terminal residue" evidence="3">
    <location>
        <position position="1"/>
    </location>
</feature>
<feature type="non-terminal residue" evidence="3">
    <location>
        <position position="51"/>
    </location>
</feature>
<proteinExistence type="predicted"/>
<dbReference type="Pfam" id="PF02796">
    <property type="entry name" value="HTH_7"/>
    <property type="match status" value="1"/>
</dbReference>
<dbReference type="EMBL" id="GL444245">
    <property type="protein sequence ID" value="EFN61147.1"/>
    <property type="molecule type" value="Genomic_DNA"/>
</dbReference>
<protein>
    <recommendedName>
        <fullName evidence="2">Resolvase HTH domain-containing protein</fullName>
    </recommendedName>
</protein>
<dbReference type="InParanoid" id="E2AZJ2"/>
<accession>E2AZJ2</accession>
<evidence type="ECO:0000259" key="2">
    <source>
        <dbReference type="Pfam" id="PF02796"/>
    </source>
</evidence>
<evidence type="ECO:0000313" key="4">
    <source>
        <dbReference type="Proteomes" id="UP000000311"/>
    </source>
</evidence>
<reference evidence="3 4" key="1">
    <citation type="journal article" date="2010" name="Science">
        <title>Genomic comparison of the ants Camponotus floridanus and Harpegnathos saltator.</title>
        <authorList>
            <person name="Bonasio R."/>
            <person name="Zhang G."/>
            <person name="Ye C."/>
            <person name="Mutti N.S."/>
            <person name="Fang X."/>
            <person name="Qin N."/>
            <person name="Donahue G."/>
            <person name="Yang P."/>
            <person name="Li Q."/>
            <person name="Li C."/>
            <person name="Zhang P."/>
            <person name="Huang Z."/>
            <person name="Berger S.L."/>
            <person name="Reinberg D."/>
            <person name="Wang J."/>
            <person name="Liebig J."/>
        </authorList>
    </citation>
    <scope>NUCLEOTIDE SEQUENCE [LARGE SCALE GENOMIC DNA]</scope>
    <source>
        <strain evidence="4">C129</strain>
    </source>
</reference>